<dbReference type="InterPro" id="IPR036872">
    <property type="entry name" value="CH_dom_sf"/>
</dbReference>
<name>A0A1Y2CH87_9FUNG</name>
<dbReference type="InterPro" id="IPR010441">
    <property type="entry name" value="CH_2"/>
</dbReference>
<evidence type="ECO:0000313" key="3">
    <source>
        <dbReference type="EMBL" id="ORY46413.1"/>
    </source>
</evidence>
<evidence type="ECO:0000259" key="2">
    <source>
        <dbReference type="Pfam" id="PF06294"/>
    </source>
</evidence>
<dbReference type="Proteomes" id="UP000193642">
    <property type="component" value="Unassembled WGS sequence"/>
</dbReference>
<evidence type="ECO:0000256" key="1">
    <source>
        <dbReference type="SAM" id="MobiDB-lite"/>
    </source>
</evidence>
<dbReference type="GO" id="GO:0005737">
    <property type="term" value="C:cytoplasm"/>
    <property type="evidence" value="ECO:0007669"/>
    <property type="project" value="UniProtKB-ARBA"/>
</dbReference>
<proteinExistence type="predicted"/>
<gene>
    <name evidence="3" type="ORF">BCR33DRAFT_715505</name>
</gene>
<sequence length="784" mass="85308">MTSLTRDVLKWVQEFQMHSYDTGMGPAAKRNNWEQLQKACGKVGIILTRELVEDVMRSKAEAGAIALSLVHHHVMKSGSSPLVMVQPNSTPQQNPSRVKQPPSKGLKTKLEPLNQQQQPQESLIEQPQTESIRYPDQSATLKSVSGAGGIVMNNLKAASQFLLGINASAIENPNESKVYSLTSVGGTTTEAASLDEHLGKVAVLKVLCGLFGITDQQVSFSRSCFATLLCREKLIGKFDAISSEDIDLLPKLLFEVLIPCVINFASDTKVLHMATAISCYFASLLQNISSKEASNRITQIKEVSLLLSKITSSPEKIPFVARILNAFVGPDTPDSEKVRAFLFIKNAVYSALASRNVSVSGSNTGSFVGAVTHASTFTDTGNPFISLLCAVQLESSSKKAQDSKQPTSFEEMDHVKPSQHITLLLSELCAALHLLAHLASQPNPKHFESSEDIQHDKPVRFKTGAVGVLPDGVRDIIGQEKGSCVQNAAGCVLKAVSGDVLRSSLILLSPALENHPPLCTPFIPVIDESSWTTSSTDLLTASAAQCVSGQDQGLVIYWDLPFLSKQVLPRVVDTWFPFGIAMGIIRLMQTSKHDLMPREYLQILLAVSVSISISPEVYIPSRNRKDIVAASSLPSVENLAKDPWAHVYMTLSDAINASLIQQETSQYGVNIIESFLRTRGALIAPNLKGILASIVYLHVAGHRRPRERLLRLVKRWASFQGEYGWNTSRSSLDSRENENDKTGKTEKHCLVEVSTENQAAVQAAMSDVLRNFTSGTGGVSHSLS</sequence>
<feature type="region of interest" description="Disordered" evidence="1">
    <location>
        <begin position="80"/>
        <end position="130"/>
    </location>
</feature>
<feature type="compositionally biased region" description="Low complexity" evidence="1">
    <location>
        <begin position="111"/>
        <end position="128"/>
    </location>
</feature>
<evidence type="ECO:0000313" key="4">
    <source>
        <dbReference type="Proteomes" id="UP000193642"/>
    </source>
</evidence>
<protein>
    <recommendedName>
        <fullName evidence="2">CH-like domain-containing protein</fullName>
    </recommendedName>
</protein>
<dbReference type="STRING" id="329046.A0A1Y2CH87"/>
<reference evidence="3 4" key="1">
    <citation type="submission" date="2016-07" db="EMBL/GenBank/DDBJ databases">
        <title>Pervasive Adenine N6-methylation of Active Genes in Fungi.</title>
        <authorList>
            <consortium name="DOE Joint Genome Institute"/>
            <person name="Mondo S.J."/>
            <person name="Dannebaum R.O."/>
            <person name="Kuo R.C."/>
            <person name="Labutti K."/>
            <person name="Haridas S."/>
            <person name="Kuo A."/>
            <person name="Salamov A."/>
            <person name="Ahrendt S.R."/>
            <person name="Lipzen A."/>
            <person name="Sullivan W."/>
            <person name="Andreopoulos W.B."/>
            <person name="Clum A."/>
            <person name="Lindquist E."/>
            <person name="Daum C."/>
            <person name="Ramamoorthy G.K."/>
            <person name="Gryganskyi A."/>
            <person name="Culley D."/>
            <person name="Magnuson J.K."/>
            <person name="James T.Y."/>
            <person name="O'Malley M.A."/>
            <person name="Stajich J.E."/>
            <person name="Spatafora J.W."/>
            <person name="Visel A."/>
            <person name="Grigoriev I.V."/>
        </authorList>
    </citation>
    <scope>NUCLEOTIDE SEQUENCE [LARGE SCALE GENOMIC DNA]</scope>
    <source>
        <strain evidence="3 4">JEL800</strain>
    </source>
</reference>
<feature type="domain" description="CH-like" evidence="2">
    <location>
        <begin position="13"/>
        <end position="64"/>
    </location>
</feature>
<keyword evidence="4" id="KW-1185">Reference proteome</keyword>
<dbReference type="AlphaFoldDB" id="A0A1Y2CH87"/>
<organism evidence="3 4">
    <name type="scientific">Rhizoclosmatium globosum</name>
    <dbReference type="NCBI Taxonomy" id="329046"/>
    <lineage>
        <taxon>Eukaryota</taxon>
        <taxon>Fungi</taxon>
        <taxon>Fungi incertae sedis</taxon>
        <taxon>Chytridiomycota</taxon>
        <taxon>Chytridiomycota incertae sedis</taxon>
        <taxon>Chytridiomycetes</taxon>
        <taxon>Chytridiales</taxon>
        <taxon>Chytriomycetaceae</taxon>
        <taxon>Rhizoclosmatium</taxon>
    </lineage>
</organism>
<dbReference type="Pfam" id="PF06294">
    <property type="entry name" value="CH_2"/>
    <property type="match status" value="1"/>
</dbReference>
<dbReference type="OrthoDB" id="62528at2759"/>
<dbReference type="EMBL" id="MCGO01000016">
    <property type="protein sequence ID" value="ORY46413.1"/>
    <property type="molecule type" value="Genomic_DNA"/>
</dbReference>
<feature type="compositionally biased region" description="Polar residues" evidence="1">
    <location>
        <begin position="86"/>
        <end position="97"/>
    </location>
</feature>
<accession>A0A1Y2CH87</accession>
<comment type="caution">
    <text evidence="3">The sequence shown here is derived from an EMBL/GenBank/DDBJ whole genome shotgun (WGS) entry which is preliminary data.</text>
</comment>
<dbReference type="Gene3D" id="1.10.418.10">
    <property type="entry name" value="Calponin-like domain"/>
    <property type="match status" value="1"/>
</dbReference>